<protein>
    <submittedName>
        <fullName evidence="1">Uncharacterized protein</fullName>
    </submittedName>
</protein>
<evidence type="ECO:0000313" key="1">
    <source>
        <dbReference type="EMBL" id="OLY84974.1"/>
    </source>
</evidence>
<dbReference type="Proteomes" id="UP000187455">
    <property type="component" value="Unassembled WGS sequence"/>
</dbReference>
<accession>A0A1R0H7B9</accession>
<organism evidence="1 2">
    <name type="scientific">Smittium mucronatum</name>
    <dbReference type="NCBI Taxonomy" id="133383"/>
    <lineage>
        <taxon>Eukaryota</taxon>
        <taxon>Fungi</taxon>
        <taxon>Fungi incertae sedis</taxon>
        <taxon>Zoopagomycota</taxon>
        <taxon>Kickxellomycotina</taxon>
        <taxon>Harpellomycetes</taxon>
        <taxon>Harpellales</taxon>
        <taxon>Legeriomycetaceae</taxon>
        <taxon>Smittium</taxon>
    </lineage>
</organism>
<keyword evidence="2" id="KW-1185">Reference proteome</keyword>
<feature type="non-terminal residue" evidence="1">
    <location>
        <position position="77"/>
    </location>
</feature>
<comment type="caution">
    <text evidence="1">The sequence shown here is derived from an EMBL/GenBank/DDBJ whole genome shotgun (WGS) entry which is preliminary data.</text>
</comment>
<name>A0A1R0H7B9_9FUNG</name>
<dbReference type="AlphaFoldDB" id="A0A1R0H7B9"/>
<evidence type="ECO:0000313" key="2">
    <source>
        <dbReference type="Proteomes" id="UP000187455"/>
    </source>
</evidence>
<gene>
    <name evidence="1" type="ORF">AYI68_g849</name>
</gene>
<dbReference type="EMBL" id="LSSL01000285">
    <property type="protein sequence ID" value="OLY84974.1"/>
    <property type="molecule type" value="Genomic_DNA"/>
</dbReference>
<reference evidence="1 2" key="1">
    <citation type="journal article" date="2016" name="Mol. Biol. Evol.">
        <title>Genome-Wide Survey of Gut Fungi (Harpellales) Reveals the First Horizontally Transferred Ubiquitin Gene from a Mosquito Host.</title>
        <authorList>
            <person name="Wang Y."/>
            <person name="White M.M."/>
            <person name="Kvist S."/>
            <person name="Moncalvo J.M."/>
        </authorList>
    </citation>
    <scope>NUCLEOTIDE SEQUENCE [LARGE SCALE GENOMIC DNA]</scope>
    <source>
        <strain evidence="1 2">ALG-7-W6</strain>
    </source>
</reference>
<sequence>MYRKTIILSTIFSSAGLPAAYLREKSSIYQPKDPPPLALLQVGWMTEATCSHELSSLSMNNSSLKLLSSYSEPTSNR</sequence>
<proteinExistence type="predicted"/>